<proteinExistence type="predicted"/>
<name>A0A3M2I2T6_9GAMM</name>
<dbReference type="EMBL" id="RFLY01000002">
    <property type="protein sequence ID" value="RMH94453.1"/>
    <property type="molecule type" value="Genomic_DNA"/>
</dbReference>
<keyword evidence="1" id="KW-1133">Transmembrane helix</keyword>
<gene>
    <name evidence="2" type="ORF">EBB59_01845</name>
</gene>
<dbReference type="AlphaFoldDB" id="A0A3M2I2T6"/>
<evidence type="ECO:0000313" key="3">
    <source>
        <dbReference type="Proteomes" id="UP000275012"/>
    </source>
</evidence>
<sequence length="97" mass="10264">MLLIQGDWFMKRSVAISLIASVVTFLALCLLFSGAPDNAGLLASINPANAVNGLAFALSFGAGIPSTIAIIISISVFVLVPVSVFWAAHRLLRRHDN</sequence>
<evidence type="ECO:0000313" key="2">
    <source>
        <dbReference type="EMBL" id="RMH94453.1"/>
    </source>
</evidence>
<keyword evidence="1" id="KW-0472">Membrane</keyword>
<feature type="transmembrane region" description="Helical" evidence="1">
    <location>
        <begin position="66"/>
        <end position="88"/>
    </location>
</feature>
<keyword evidence="1" id="KW-0812">Transmembrane</keyword>
<comment type="caution">
    <text evidence="2">The sequence shown here is derived from an EMBL/GenBank/DDBJ whole genome shotgun (WGS) entry which is preliminary data.</text>
</comment>
<protein>
    <submittedName>
        <fullName evidence="2">Uncharacterized protein</fullName>
    </submittedName>
</protein>
<organism evidence="2 3">
    <name type="scientific">Solilutibacter pythonis</name>
    <dbReference type="NCBI Taxonomy" id="2483112"/>
    <lineage>
        <taxon>Bacteria</taxon>
        <taxon>Pseudomonadati</taxon>
        <taxon>Pseudomonadota</taxon>
        <taxon>Gammaproteobacteria</taxon>
        <taxon>Lysobacterales</taxon>
        <taxon>Lysobacteraceae</taxon>
        <taxon>Solilutibacter</taxon>
    </lineage>
</organism>
<reference evidence="2 3" key="1">
    <citation type="submission" date="2018-10" db="EMBL/GenBank/DDBJ databases">
        <title>Proposal of Lysobacter pythonis sp. nov. isolated from royal pythons (Python regius).</title>
        <authorList>
            <person name="Hans-Juergen B."/>
            <person name="Huptas C."/>
            <person name="Sandra B."/>
            <person name="Igor L."/>
            <person name="Joachim S."/>
            <person name="Siegfried S."/>
            <person name="Mareike W."/>
            <person name="Peter K."/>
        </authorList>
    </citation>
    <scope>NUCLEOTIDE SEQUENCE [LARGE SCALE GENOMIC DNA]</scope>
    <source>
        <strain evidence="2 3">4284/11</strain>
    </source>
</reference>
<keyword evidence="3" id="KW-1185">Reference proteome</keyword>
<accession>A0A3M2I2T6</accession>
<dbReference type="Proteomes" id="UP000275012">
    <property type="component" value="Unassembled WGS sequence"/>
</dbReference>
<evidence type="ECO:0000256" key="1">
    <source>
        <dbReference type="SAM" id="Phobius"/>
    </source>
</evidence>